<feature type="region of interest" description="Disordered" evidence="1">
    <location>
        <begin position="323"/>
        <end position="342"/>
    </location>
</feature>
<dbReference type="EMBL" id="CDMY01000275">
    <property type="protein sequence ID" value="CEL99135.1"/>
    <property type="molecule type" value="Genomic_DNA"/>
</dbReference>
<proteinExistence type="predicted"/>
<feature type="transmembrane region" description="Helical" evidence="2">
    <location>
        <begin position="62"/>
        <end position="87"/>
    </location>
</feature>
<evidence type="ECO:0000256" key="1">
    <source>
        <dbReference type="SAM" id="MobiDB-lite"/>
    </source>
</evidence>
<evidence type="ECO:0000256" key="2">
    <source>
        <dbReference type="SAM" id="Phobius"/>
    </source>
</evidence>
<keyword evidence="2" id="KW-0472">Membrane</keyword>
<feature type="compositionally biased region" description="Low complexity" evidence="1">
    <location>
        <begin position="253"/>
        <end position="268"/>
    </location>
</feature>
<dbReference type="AlphaFoldDB" id="A0A0G4EPF5"/>
<keyword evidence="2" id="KW-1133">Transmembrane helix</keyword>
<accession>A0A0G4EPF5</accession>
<dbReference type="InParanoid" id="A0A0G4EPF5"/>
<dbReference type="VEuPathDB" id="CryptoDB:Vbra_2843"/>
<feature type="transmembrane region" description="Helical" evidence="2">
    <location>
        <begin position="93"/>
        <end position="116"/>
    </location>
</feature>
<name>A0A0G4EPF5_VITBC</name>
<reference evidence="3 4" key="1">
    <citation type="submission" date="2014-11" db="EMBL/GenBank/DDBJ databases">
        <authorList>
            <person name="Zhu J."/>
            <person name="Qi W."/>
            <person name="Song R."/>
        </authorList>
    </citation>
    <scope>NUCLEOTIDE SEQUENCE [LARGE SCALE GENOMIC DNA]</scope>
</reference>
<dbReference type="Proteomes" id="UP000041254">
    <property type="component" value="Unassembled WGS sequence"/>
</dbReference>
<feature type="transmembrane region" description="Helical" evidence="2">
    <location>
        <begin position="128"/>
        <end position="149"/>
    </location>
</feature>
<feature type="transmembrane region" description="Helical" evidence="2">
    <location>
        <begin position="155"/>
        <end position="175"/>
    </location>
</feature>
<gene>
    <name evidence="3" type="ORF">Vbra_2843</name>
</gene>
<evidence type="ECO:0000313" key="4">
    <source>
        <dbReference type="Proteomes" id="UP000041254"/>
    </source>
</evidence>
<evidence type="ECO:0000313" key="3">
    <source>
        <dbReference type="EMBL" id="CEL99135.1"/>
    </source>
</evidence>
<sequence length="342" mass="38621">MKSPLERPTRGRTNTLFWLRQMIKKPHGAALSLSTDTLDAARLSLEQREYIYDEWIGDINKYLTCVACFAYAIMGLITIVVISVHWMDGETFVMRWCLLFRVFAYATLIVSSVLSLNDREPSHPGYYLPWHAVLFIVVVTIVSSSRYGAHPLMHAYGLVTVLVDAILIAFTDWRLRLCLAIVRRKLNLGEITQLHLLSWKYLAFIPSIELIDVSARRLLWQDAVAFDELRDVGGMRSEAAFADQAREERRMSAAYEAPLASPSSAADSPRPKKGSSIQWVDQARGSKGDDIIGEGGIGRPRTQVTMHKGWLFSDYLLEEEVEPPQRGGVAVMGQSVQRQRSF</sequence>
<keyword evidence="4" id="KW-1185">Reference proteome</keyword>
<keyword evidence="2" id="KW-0812">Transmembrane</keyword>
<feature type="region of interest" description="Disordered" evidence="1">
    <location>
        <begin position="253"/>
        <end position="280"/>
    </location>
</feature>
<protein>
    <submittedName>
        <fullName evidence="3">Uncharacterized protein</fullName>
    </submittedName>
</protein>
<organism evidence="3 4">
    <name type="scientific">Vitrella brassicaformis (strain CCMP3155)</name>
    <dbReference type="NCBI Taxonomy" id="1169540"/>
    <lineage>
        <taxon>Eukaryota</taxon>
        <taxon>Sar</taxon>
        <taxon>Alveolata</taxon>
        <taxon>Colpodellida</taxon>
        <taxon>Vitrellaceae</taxon>
        <taxon>Vitrella</taxon>
    </lineage>
</organism>